<organism evidence="1 2">
    <name type="scientific">Sphingobium chlorophenolicum</name>
    <dbReference type="NCBI Taxonomy" id="46429"/>
    <lineage>
        <taxon>Bacteria</taxon>
        <taxon>Pseudomonadati</taxon>
        <taxon>Pseudomonadota</taxon>
        <taxon>Alphaproteobacteria</taxon>
        <taxon>Sphingomonadales</taxon>
        <taxon>Sphingomonadaceae</taxon>
        <taxon>Sphingobium</taxon>
    </lineage>
</organism>
<dbReference type="InterPro" id="IPR010982">
    <property type="entry name" value="Lambda_DNA-bd_dom_sf"/>
</dbReference>
<dbReference type="GO" id="GO:0003677">
    <property type="term" value="F:DNA binding"/>
    <property type="evidence" value="ECO:0007669"/>
    <property type="project" value="InterPro"/>
</dbReference>
<dbReference type="AlphaFoldDB" id="A0A081RIH2"/>
<evidence type="ECO:0000313" key="1">
    <source>
        <dbReference type="EMBL" id="KEQ54995.1"/>
    </source>
</evidence>
<gene>
    <name evidence="1" type="ORF">BV95_00544</name>
</gene>
<dbReference type="eggNOG" id="ENOG5031FQS">
    <property type="taxonomic scope" value="Bacteria"/>
</dbReference>
<dbReference type="Proteomes" id="UP000028411">
    <property type="component" value="Unassembled WGS sequence"/>
</dbReference>
<dbReference type="EMBL" id="JFHR01000003">
    <property type="protein sequence ID" value="KEQ54995.1"/>
    <property type="molecule type" value="Genomic_DNA"/>
</dbReference>
<dbReference type="RefSeq" id="WP_066782291.1">
    <property type="nucleotide sequence ID" value="NZ_JFHR01000003.1"/>
</dbReference>
<dbReference type="InterPro" id="IPR001387">
    <property type="entry name" value="Cro/C1-type_HTH"/>
</dbReference>
<comment type="caution">
    <text evidence="1">The sequence shown here is derived from an EMBL/GenBank/DDBJ whole genome shotgun (WGS) entry which is preliminary data.</text>
</comment>
<evidence type="ECO:0008006" key="3">
    <source>
        <dbReference type="Google" id="ProtNLM"/>
    </source>
</evidence>
<proteinExistence type="predicted"/>
<dbReference type="CDD" id="cd00093">
    <property type="entry name" value="HTH_XRE"/>
    <property type="match status" value="1"/>
</dbReference>
<dbReference type="SUPFAM" id="SSF47413">
    <property type="entry name" value="lambda repressor-like DNA-binding domains"/>
    <property type="match status" value="1"/>
</dbReference>
<sequence>MAEWRLKKVTNAEMARRLGKSLSLVNKIRAGQTPFTGRLIDQFVDILQIDPVRAYIAVDILHEPMVYYSPRFATAVTESLEYFSAILSDPDIPEIVTGSERGIGRTGLTG</sequence>
<protein>
    <recommendedName>
        <fullName evidence="3">HTH cro/C1-type domain-containing protein</fullName>
    </recommendedName>
</protein>
<evidence type="ECO:0000313" key="2">
    <source>
        <dbReference type="Proteomes" id="UP000028411"/>
    </source>
</evidence>
<reference evidence="1 2" key="1">
    <citation type="submission" date="2014-02" db="EMBL/GenBank/DDBJ databases">
        <title>Whole genome sequence of Sphingobium chlorophenolicum NBRC 16172.</title>
        <authorList>
            <person name="Gan H.M."/>
            <person name="Gan H.Y."/>
            <person name="Chew T.H."/>
            <person name="Savka M.A."/>
        </authorList>
    </citation>
    <scope>NUCLEOTIDE SEQUENCE [LARGE SCALE GENOMIC DNA]</scope>
    <source>
        <strain evidence="1 2">NBRC 16172</strain>
    </source>
</reference>
<dbReference type="OrthoDB" id="7432571at2"/>
<accession>A0A081RIH2</accession>
<name>A0A081RIH2_SPHCR</name>